<proteinExistence type="predicted"/>
<accession>A0ABV7VT11</accession>
<organism evidence="2 3">
    <name type="scientific">Bacterioplanoides pacificum</name>
    <dbReference type="NCBI Taxonomy" id="1171596"/>
    <lineage>
        <taxon>Bacteria</taxon>
        <taxon>Pseudomonadati</taxon>
        <taxon>Pseudomonadota</taxon>
        <taxon>Gammaproteobacteria</taxon>
        <taxon>Oceanospirillales</taxon>
        <taxon>Oceanospirillaceae</taxon>
        <taxon>Bacterioplanoides</taxon>
    </lineage>
</organism>
<name>A0ABV7VT11_9GAMM</name>
<evidence type="ECO:0000256" key="1">
    <source>
        <dbReference type="SAM" id="Coils"/>
    </source>
</evidence>
<keyword evidence="3" id="KW-1185">Reference proteome</keyword>
<reference evidence="3" key="1">
    <citation type="journal article" date="2019" name="Int. J. Syst. Evol. Microbiol.">
        <title>The Global Catalogue of Microorganisms (GCM) 10K type strain sequencing project: providing services to taxonomists for standard genome sequencing and annotation.</title>
        <authorList>
            <consortium name="The Broad Institute Genomics Platform"/>
            <consortium name="The Broad Institute Genome Sequencing Center for Infectious Disease"/>
            <person name="Wu L."/>
            <person name="Ma J."/>
        </authorList>
    </citation>
    <scope>NUCLEOTIDE SEQUENCE [LARGE SCALE GENOMIC DNA]</scope>
    <source>
        <strain evidence="3">KCTC 42424</strain>
    </source>
</reference>
<evidence type="ECO:0000313" key="2">
    <source>
        <dbReference type="EMBL" id="MFC3680425.1"/>
    </source>
</evidence>
<comment type="caution">
    <text evidence="2">The sequence shown here is derived from an EMBL/GenBank/DDBJ whole genome shotgun (WGS) entry which is preliminary data.</text>
</comment>
<protein>
    <submittedName>
        <fullName evidence="2">Uncharacterized protein</fullName>
    </submittedName>
</protein>
<dbReference type="RefSeq" id="WP_376866390.1">
    <property type="nucleotide sequence ID" value="NZ_JBHRYB010000008.1"/>
</dbReference>
<dbReference type="EMBL" id="JBHRYB010000008">
    <property type="protein sequence ID" value="MFC3680425.1"/>
    <property type="molecule type" value="Genomic_DNA"/>
</dbReference>
<sequence length="260" mass="30321">MAEVLPAELPTADWCYLPLSSEILPLLKWGFLPLRRPDQPWMLPHKVAAAAVSEQDYLKHMQREYQRLGDNLRSLLTFEQFLQQAQSKRREIEQALQRYADDQAEQAMPDPERWRYQHFYRELYSSLAWQQGNGLANTWLALDPQAFSQPFQPVLYADDAPVRFQQRLSSAPRANSALQQCSLVLPATAIEKQVTIEGQQLSLIKLPARAVKMAVMGAAVPLEFRKQFIQFWRSDMRYQRLPLGQMVWPQGDYRFRIEQL</sequence>
<feature type="coiled-coil region" evidence="1">
    <location>
        <begin position="78"/>
        <end position="105"/>
    </location>
</feature>
<evidence type="ECO:0000313" key="3">
    <source>
        <dbReference type="Proteomes" id="UP001595722"/>
    </source>
</evidence>
<keyword evidence="1" id="KW-0175">Coiled coil</keyword>
<gene>
    <name evidence="2" type="ORF">ACFOMG_09985</name>
</gene>
<dbReference type="Proteomes" id="UP001595722">
    <property type="component" value="Unassembled WGS sequence"/>
</dbReference>